<feature type="domain" description="DNA replication regulator Sld3 C-terminal" evidence="2">
    <location>
        <begin position="268"/>
        <end position="803"/>
    </location>
</feature>
<gene>
    <name evidence="3" type="ORF">K491DRAFT_695208</name>
</gene>
<feature type="region of interest" description="Disordered" evidence="1">
    <location>
        <begin position="441"/>
        <end position="464"/>
    </location>
</feature>
<dbReference type="GO" id="GO:0006270">
    <property type="term" value="P:DNA replication initiation"/>
    <property type="evidence" value="ECO:0007669"/>
    <property type="project" value="InterPro"/>
</dbReference>
<dbReference type="InterPro" id="IPR042511">
    <property type="entry name" value="Sld3"/>
</dbReference>
<accession>A0A6A6SYW4</accession>
<dbReference type="Pfam" id="PF08639">
    <property type="entry name" value="Sld3_STD"/>
    <property type="match status" value="1"/>
</dbReference>
<dbReference type="Gene3D" id="1.20.58.2130">
    <property type="match status" value="1"/>
</dbReference>
<feature type="compositionally biased region" description="Pro residues" evidence="1">
    <location>
        <begin position="867"/>
        <end position="879"/>
    </location>
</feature>
<dbReference type="GO" id="GO:0031261">
    <property type="term" value="C:DNA replication preinitiation complex"/>
    <property type="evidence" value="ECO:0007669"/>
    <property type="project" value="TreeGrafter"/>
</dbReference>
<keyword evidence="4" id="KW-1185">Reference proteome</keyword>
<dbReference type="OrthoDB" id="5395343at2759"/>
<proteinExistence type="predicted"/>
<evidence type="ECO:0000313" key="4">
    <source>
        <dbReference type="Proteomes" id="UP000799324"/>
    </source>
</evidence>
<organism evidence="3 4">
    <name type="scientific">Lophiostoma macrostomum CBS 122681</name>
    <dbReference type="NCBI Taxonomy" id="1314788"/>
    <lineage>
        <taxon>Eukaryota</taxon>
        <taxon>Fungi</taxon>
        <taxon>Dikarya</taxon>
        <taxon>Ascomycota</taxon>
        <taxon>Pezizomycotina</taxon>
        <taxon>Dothideomycetes</taxon>
        <taxon>Pleosporomycetidae</taxon>
        <taxon>Pleosporales</taxon>
        <taxon>Lophiostomataceae</taxon>
        <taxon>Lophiostoma</taxon>
    </lineage>
</organism>
<evidence type="ECO:0000256" key="1">
    <source>
        <dbReference type="SAM" id="MobiDB-lite"/>
    </source>
</evidence>
<feature type="region of interest" description="Disordered" evidence="1">
    <location>
        <begin position="867"/>
        <end position="922"/>
    </location>
</feature>
<feature type="compositionally biased region" description="Acidic residues" evidence="1">
    <location>
        <begin position="908"/>
        <end position="922"/>
    </location>
</feature>
<feature type="region of interest" description="Disordered" evidence="1">
    <location>
        <begin position="750"/>
        <end position="769"/>
    </location>
</feature>
<evidence type="ECO:0000313" key="3">
    <source>
        <dbReference type="EMBL" id="KAF2652876.1"/>
    </source>
</evidence>
<dbReference type="Proteomes" id="UP000799324">
    <property type="component" value="Unassembled WGS sequence"/>
</dbReference>
<reference evidence="3" key="1">
    <citation type="journal article" date="2020" name="Stud. Mycol.">
        <title>101 Dothideomycetes genomes: a test case for predicting lifestyles and emergence of pathogens.</title>
        <authorList>
            <person name="Haridas S."/>
            <person name="Albert R."/>
            <person name="Binder M."/>
            <person name="Bloem J."/>
            <person name="Labutti K."/>
            <person name="Salamov A."/>
            <person name="Andreopoulos B."/>
            <person name="Baker S."/>
            <person name="Barry K."/>
            <person name="Bills G."/>
            <person name="Bluhm B."/>
            <person name="Cannon C."/>
            <person name="Castanera R."/>
            <person name="Culley D."/>
            <person name="Daum C."/>
            <person name="Ezra D."/>
            <person name="Gonzalez J."/>
            <person name="Henrissat B."/>
            <person name="Kuo A."/>
            <person name="Liang C."/>
            <person name="Lipzen A."/>
            <person name="Lutzoni F."/>
            <person name="Magnuson J."/>
            <person name="Mondo S."/>
            <person name="Nolan M."/>
            <person name="Ohm R."/>
            <person name="Pangilinan J."/>
            <person name="Park H.-J."/>
            <person name="Ramirez L."/>
            <person name="Alfaro M."/>
            <person name="Sun H."/>
            <person name="Tritt A."/>
            <person name="Yoshinaga Y."/>
            <person name="Zwiers L.-H."/>
            <person name="Turgeon B."/>
            <person name="Goodwin S."/>
            <person name="Spatafora J."/>
            <person name="Crous P."/>
            <person name="Grigoriev I."/>
        </authorList>
    </citation>
    <scope>NUCLEOTIDE SEQUENCE</scope>
    <source>
        <strain evidence="3">CBS 122681</strain>
    </source>
</reference>
<dbReference type="InterPro" id="IPR013948">
    <property type="entry name" value="DNA_replication_reg_Sld3_C"/>
</dbReference>
<sequence>MSGYASQTKTMLQSASRSPTEIVHLPLQHHVESKPHLPTKRRRDSICGLGTFTKPFIIKPCPESPYDKPTTFKPIRIIGRSQLPLTFLDTSADSDLAPHRLFSASIDILEKQQDHQENEDGISIPKVLIARHETNKTLYAMERVQSCVFSLCRLAGWLKEKDMTDLWDPLRVHEYPALHGPHLPHVDGAQWWQHAIVQTEPSERPAKRAKLSMFRRSEDAVDTETTKEEVQPLEIEEILVLSETVQPRLLVADIADVPVDPPSPQQQLETLVQQYLDAVYLSKTSLAYFAKGPITRIRTAFTSPEEGAPQTYQLVTFLRSMLLGHKASDKKYRDKLPELIKTIPRGCFSDDELVAGPLKLRKTKKKLKMNREGVYPLEEDLVKRWWISEEPNLEVHGEENIEQRIKRRIGDLRVREALAQMMLMLEIIALEALSTYKVPSEEDQAADGAGETQEGPQTKPKKRKKKLEDVKLLLDLLLDKLCIWQSVDQDGILDFDSKLSKLDDGSNMSGKGGSSDRLQGFCVEVIIPFYVSRLPEQARMINKKLGGPIHTSPPKRKAVKPPITSRKPGEPKEPEGKKSRRTLGRVATDTTAQAMARKRTPSLHRSATDSHLLNHVKREESEVPLAAIPFQRSPSNAARQSLSQLKHLKGRQIDLSGPSAATAAKLQHKKRVEEDLQEAITALKKPNRGLAVGGYVDDLERRGLGSSNKTKKTGNASRKALKDIQVTATPRVGKRTKDILEQTPSRLRDPFIRENHGDSPPTSSFCIPSSGIRPAPSMLTGMVPRNVARQHIANSGIAETPTKGLVSKSFDGSGGVRRAIFATPAKKFASSPPENMKSTPGGIFATPIKNATMALVSQPSFTPPPAFATPLKAIPPAPAAAPDTPVPTLSHRPEDNQGQSIYDALGWNDDDDLGWNDDDDLY</sequence>
<evidence type="ECO:0000259" key="2">
    <source>
        <dbReference type="Pfam" id="PF08639"/>
    </source>
</evidence>
<feature type="compositionally biased region" description="Basic and acidic residues" evidence="1">
    <location>
        <begin position="567"/>
        <end position="577"/>
    </location>
</feature>
<dbReference type="PANTHER" id="PTHR28067">
    <property type="entry name" value="DNA REPLICATION REGULATOR SLD3"/>
    <property type="match status" value="1"/>
</dbReference>
<protein>
    <recommendedName>
        <fullName evidence="2">DNA replication regulator Sld3 C-terminal domain-containing protein</fullName>
    </recommendedName>
</protein>
<dbReference type="AlphaFoldDB" id="A0A6A6SYW4"/>
<name>A0A6A6SYW4_9PLEO</name>
<dbReference type="PANTHER" id="PTHR28067:SF1">
    <property type="entry name" value="DNA REPLICATION REGULATOR SLD3"/>
    <property type="match status" value="1"/>
</dbReference>
<dbReference type="EMBL" id="MU004392">
    <property type="protein sequence ID" value="KAF2652876.1"/>
    <property type="molecule type" value="Genomic_DNA"/>
</dbReference>
<feature type="region of interest" description="Disordered" evidence="1">
    <location>
        <begin position="544"/>
        <end position="607"/>
    </location>
</feature>